<dbReference type="RefSeq" id="WP_106290659.1">
    <property type="nucleotide sequence ID" value="NZ_CAWNTC010000162.1"/>
</dbReference>
<dbReference type="Pfam" id="PF00990">
    <property type="entry name" value="GGDEF"/>
    <property type="match status" value="1"/>
</dbReference>
<reference evidence="7 8" key="2">
    <citation type="submission" date="2018-03" db="EMBL/GenBank/DDBJ databases">
        <title>The ancient ancestry and fast evolution of plastids.</title>
        <authorList>
            <person name="Moore K.R."/>
            <person name="Magnabosco C."/>
            <person name="Momper L."/>
            <person name="Gold D.A."/>
            <person name="Bosak T."/>
            <person name="Fournier G.P."/>
        </authorList>
    </citation>
    <scope>NUCLEOTIDE SEQUENCE [LARGE SCALE GENOMIC DNA]</scope>
    <source>
        <strain evidence="7 8">CCAP 1448/3</strain>
    </source>
</reference>
<dbReference type="FunFam" id="3.20.20.450:FF:000001">
    <property type="entry name" value="Cyclic di-GMP phosphodiesterase yahA"/>
    <property type="match status" value="1"/>
</dbReference>
<dbReference type="GO" id="GO:0000160">
    <property type="term" value="P:phosphorelay signal transduction system"/>
    <property type="evidence" value="ECO:0007669"/>
    <property type="project" value="InterPro"/>
</dbReference>
<dbReference type="Gene3D" id="3.40.50.2300">
    <property type="match status" value="1"/>
</dbReference>
<dbReference type="NCBIfam" id="TIGR00254">
    <property type="entry name" value="GGDEF"/>
    <property type="match status" value="1"/>
</dbReference>
<name>A0A2T1BYL3_9CYAN</name>
<dbReference type="Gene3D" id="3.30.70.270">
    <property type="match status" value="1"/>
</dbReference>
<dbReference type="PROSITE" id="PS50887">
    <property type="entry name" value="GGDEF"/>
    <property type="match status" value="1"/>
</dbReference>
<dbReference type="InterPro" id="IPR013767">
    <property type="entry name" value="PAS_fold"/>
</dbReference>
<evidence type="ECO:0000256" key="1">
    <source>
        <dbReference type="PROSITE-ProRule" id="PRU00169"/>
    </source>
</evidence>
<dbReference type="PROSITE" id="PS50112">
    <property type="entry name" value="PAS"/>
    <property type="match status" value="1"/>
</dbReference>
<feature type="domain" description="EAL" evidence="5">
    <location>
        <begin position="445"/>
        <end position="700"/>
    </location>
</feature>
<dbReference type="PROSITE" id="PS50113">
    <property type="entry name" value="PAC"/>
    <property type="match status" value="1"/>
</dbReference>
<dbReference type="SMART" id="SM00052">
    <property type="entry name" value="EAL"/>
    <property type="match status" value="1"/>
</dbReference>
<dbReference type="PROSITE" id="PS50883">
    <property type="entry name" value="EAL"/>
    <property type="match status" value="1"/>
</dbReference>
<dbReference type="CDD" id="cd01948">
    <property type="entry name" value="EAL"/>
    <property type="match status" value="1"/>
</dbReference>
<feature type="domain" description="GGDEF" evidence="6">
    <location>
        <begin position="303"/>
        <end position="436"/>
    </location>
</feature>
<dbReference type="InterPro" id="IPR052155">
    <property type="entry name" value="Biofilm_reg_signaling"/>
</dbReference>
<dbReference type="SMART" id="SM00091">
    <property type="entry name" value="PAS"/>
    <property type="match status" value="1"/>
</dbReference>
<feature type="domain" description="PAC" evidence="4">
    <location>
        <begin position="209"/>
        <end position="270"/>
    </location>
</feature>
<feature type="domain" description="PAS" evidence="3">
    <location>
        <begin position="131"/>
        <end position="204"/>
    </location>
</feature>
<protein>
    <submittedName>
        <fullName evidence="7">Two-component system response regulator</fullName>
    </submittedName>
</protein>
<dbReference type="Pfam" id="PF00072">
    <property type="entry name" value="Response_reg"/>
    <property type="match status" value="1"/>
</dbReference>
<dbReference type="SUPFAM" id="SSF55785">
    <property type="entry name" value="PYP-like sensor domain (PAS domain)"/>
    <property type="match status" value="1"/>
</dbReference>
<evidence type="ECO:0000259" key="4">
    <source>
        <dbReference type="PROSITE" id="PS50113"/>
    </source>
</evidence>
<evidence type="ECO:0000259" key="2">
    <source>
        <dbReference type="PROSITE" id="PS50110"/>
    </source>
</evidence>
<dbReference type="Proteomes" id="UP000238762">
    <property type="component" value="Unassembled WGS sequence"/>
</dbReference>
<sequence length="700" mass="78686">MATSILIVEDEKIVARDLQLVLEDLGYSVPAIANTGELAIQKAFELKPDLILMDIRLLGEMDGISTAQIVVDQLDIPIVYLTAHSDETTLARAKLTHPYGYLIKPFEERELRAVIEIALYKHEMECRLKENAQWLSTVLNSIGDAVLTTDAEGRITMLNAVAEKLTGWSCEEALNRPSTDVFNLIHEASRKIVSNPINEAISTQKIVMLPPLTLLVRKDGIEIPIEDSVAPITLHKGTAPIQDGKGQITGAVVIFRDVTQQRLSAKKLHRHAFYDDLTNLPNRAWFRERLTDAVERVKRQPDYLFAVLLLDLDRFKVVNDSLGHAAGDQLLIAVAERLTKACRIVDTISRLGGDEFAILLEFLKTEQEAAHVAQRIHRELSLPFYLEGQEVFTNASIGIVSSSAGYEQIEELIRDADIAMYRAKAQGKGSYQVFDTQMRDQIVAASRLERDLRHALEREQLEVYYQPIVSLVTQETIGFEALVRWNHPQRGIVSAAEFVPIAEETGLSILMDWWVLKEACTQMKRWQQQYPERSNLTISVNLSGKQIIQPNLVEYISQILADTDLNPQCLTLEITETAIIEKPELAINTLGKLKELGIRLSLDDFGTGYSSLSYLQRFPVNSLKIDRSFVNRMDVDSDSLEIVRAMILLGKTLGMTVVAEGIETPAQLNLLQQMDSNHGQGYYFAKPLPESESTNWLKLK</sequence>
<accession>A0A2T1BYL3</accession>
<keyword evidence="1" id="KW-0597">Phosphoprotein</keyword>
<dbReference type="CDD" id="cd17534">
    <property type="entry name" value="REC_DC-like"/>
    <property type="match status" value="1"/>
</dbReference>
<dbReference type="AlphaFoldDB" id="A0A2T1BYL3"/>
<dbReference type="CDD" id="cd01949">
    <property type="entry name" value="GGDEF"/>
    <property type="match status" value="1"/>
</dbReference>
<dbReference type="InterPro" id="IPR001789">
    <property type="entry name" value="Sig_transdc_resp-reg_receiver"/>
</dbReference>
<dbReference type="NCBIfam" id="TIGR00229">
    <property type="entry name" value="sensory_box"/>
    <property type="match status" value="1"/>
</dbReference>
<dbReference type="InterPro" id="IPR035919">
    <property type="entry name" value="EAL_sf"/>
</dbReference>
<dbReference type="CDD" id="cd00130">
    <property type="entry name" value="PAS"/>
    <property type="match status" value="1"/>
</dbReference>
<keyword evidence="8" id="KW-1185">Reference proteome</keyword>
<dbReference type="InterPro" id="IPR001633">
    <property type="entry name" value="EAL_dom"/>
</dbReference>
<reference evidence="7 8" key="1">
    <citation type="submission" date="2018-02" db="EMBL/GenBank/DDBJ databases">
        <authorList>
            <person name="Cohen D.B."/>
            <person name="Kent A.D."/>
        </authorList>
    </citation>
    <scope>NUCLEOTIDE SEQUENCE [LARGE SCALE GENOMIC DNA]</scope>
    <source>
        <strain evidence="7 8">CCAP 1448/3</strain>
    </source>
</reference>
<dbReference type="SUPFAM" id="SSF52172">
    <property type="entry name" value="CheY-like"/>
    <property type="match status" value="1"/>
</dbReference>
<dbReference type="SUPFAM" id="SSF141868">
    <property type="entry name" value="EAL domain-like"/>
    <property type="match status" value="1"/>
</dbReference>
<dbReference type="InterPro" id="IPR043128">
    <property type="entry name" value="Rev_trsase/Diguanyl_cyclase"/>
</dbReference>
<dbReference type="Gene3D" id="3.20.20.450">
    <property type="entry name" value="EAL domain"/>
    <property type="match status" value="1"/>
</dbReference>
<dbReference type="Pfam" id="PF00563">
    <property type="entry name" value="EAL"/>
    <property type="match status" value="1"/>
</dbReference>
<dbReference type="GO" id="GO:0006355">
    <property type="term" value="P:regulation of DNA-templated transcription"/>
    <property type="evidence" value="ECO:0007669"/>
    <property type="project" value="InterPro"/>
</dbReference>
<dbReference type="Gene3D" id="3.30.450.20">
    <property type="entry name" value="PAS domain"/>
    <property type="match status" value="1"/>
</dbReference>
<dbReference type="SMART" id="SM00267">
    <property type="entry name" value="GGDEF"/>
    <property type="match status" value="1"/>
</dbReference>
<organism evidence="7 8">
    <name type="scientific">Merismopedia glauca CCAP 1448/3</name>
    <dbReference type="NCBI Taxonomy" id="1296344"/>
    <lineage>
        <taxon>Bacteria</taxon>
        <taxon>Bacillati</taxon>
        <taxon>Cyanobacteriota</taxon>
        <taxon>Cyanophyceae</taxon>
        <taxon>Synechococcales</taxon>
        <taxon>Merismopediaceae</taxon>
        <taxon>Merismopedia</taxon>
    </lineage>
</organism>
<evidence type="ECO:0000259" key="5">
    <source>
        <dbReference type="PROSITE" id="PS50883"/>
    </source>
</evidence>
<dbReference type="EMBL" id="PVWJ01000129">
    <property type="protein sequence ID" value="PSB01125.1"/>
    <property type="molecule type" value="Genomic_DNA"/>
</dbReference>
<dbReference type="InterPro" id="IPR011006">
    <property type="entry name" value="CheY-like_superfamily"/>
</dbReference>
<gene>
    <name evidence="7" type="ORF">C7B64_19960</name>
</gene>
<dbReference type="InterPro" id="IPR000014">
    <property type="entry name" value="PAS"/>
</dbReference>
<dbReference type="InterPro" id="IPR029787">
    <property type="entry name" value="Nucleotide_cyclase"/>
</dbReference>
<evidence type="ECO:0000313" key="7">
    <source>
        <dbReference type="EMBL" id="PSB01125.1"/>
    </source>
</evidence>
<evidence type="ECO:0000259" key="6">
    <source>
        <dbReference type="PROSITE" id="PS50887"/>
    </source>
</evidence>
<dbReference type="InterPro" id="IPR000700">
    <property type="entry name" value="PAS-assoc_C"/>
</dbReference>
<dbReference type="PANTHER" id="PTHR44757:SF2">
    <property type="entry name" value="BIOFILM ARCHITECTURE MAINTENANCE PROTEIN MBAA"/>
    <property type="match status" value="1"/>
</dbReference>
<dbReference type="OrthoDB" id="543801at2"/>
<dbReference type="PANTHER" id="PTHR44757">
    <property type="entry name" value="DIGUANYLATE CYCLASE DGCP"/>
    <property type="match status" value="1"/>
</dbReference>
<evidence type="ECO:0000313" key="8">
    <source>
        <dbReference type="Proteomes" id="UP000238762"/>
    </source>
</evidence>
<dbReference type="InterPro" id="IPR035965">
    <property type="entry name" value="PAS-like_dom_sf"/>
</dbReference>
<dbReference type="SMART" id="SM00448">
    <property type="entry name" value="REC"/>
    <property type="match status" value="1"/>
</dbReference>
<dbReference type="PROSITE" id="PS50110">
    <property type="entry name" value="RESPONSE_REGULATORY"/>
    <property type="match status" value="1"/>
</dbReference>
<feature type="domain" description="Response regulatory" evidence="2">
    <location>
        <begin position="4"/>
        <end position="119"/>
    </location>
</feature>
<comment type="caution">
    <text evidence="7">The sequence shown here is derived from an EMBL/GenBank/DDBJ whole genome shotgun (WGS) entry which is preliminary data.</text>
</comment>
<feature type="modified residue" description="4-aspartylphosphate" evidence="1">
    <location>
        <position position="54"/>
    </location>
</feature>
<dbReference type="SUPFAM" id="SSF55073">
    <property type="entry name" value="Nucleotide cyclase"/>
    <property type="match status" value="1"/>
</dbReference>
<dbReference type="InterPro" id="IPR000160">
    <property type="entry name" value="GGDEF_dom"/>
</dbReference>
<dbReference type="Pfam" id="PF00989">
    <property type="entry name" value="PAS"/>
    <property type="match status" value="1"/>
</dbReference>
<evidence type="ECO:0000259" key="3">
    <source>
        <dbReference type="PROSITE" id="PS50112"/>
    </source>
</evidence>
<proteinExistence type="predicted"/>